<evidence type="ECO:0000313" key="1">
    <source>
        <dbReference type="EMBL" id="RNJ49243.1"/>
    </source>
</evidence>
<gene>
    <name evidence="1" type="ORF">D1O30_06160</name>
</gene>
<organism evidence="1 2">
    <name type="scientific">Methylocystis hirsuta</name>
    <dbReference type="NCBI Taxonomy" id="369798"/>
    <lineage>
        <taxon>Bacteria</taxon>
        <taxon>Pseudomonadati</taxon>
        <taxon>Pseudomonadota</taxon>
        <taxon>Alphaproteobacteria</taxon>
        <taxon>Hyphomicrobiales</taxon>
        <taxon>Methylocystaceae</taxon>
        <taxon>Methylocystis</taxon>
    </lineage>
</organism>
<protein>
    <submittedName>
        <fullName evidence="1">Uncharacterized protein</fullName>
    </submittedName>
</protein>
<dbReference type="OrthoDB" id="8446614at2"/>
<dbReference type="EMBL" id="QWDD01000001">
    <property type="protein sequence ID" value="RNJ49243.1"/>
    <property type="molecule type" value="Genomic_DNA"/>
</dbReference>
<comment type="caution">
    <text evidence="1">The sequence shown here is derived from an EMBL/GenBank/DDBJ whole genome shotgun (WGS) entry which is preliminary data.</text>
</comment>
<name>A0A3M9XLU6_9HYPH</name>
<keyword evidence="2" id="KW-1185">Reference proteome</keyword>
<evidence type="ECO:0000313" key="2">
    <source>
        <dbReference type="Proteomes" id="UP000268623"/>
    </source>
</evidence>
<accession>A0A3M9XLU6</accession>
<sequence>MDSQSCRNVCTKRPAGALFRTARSRLAIAVSASIALTPVAAAFELPRLRVPSIFGGGEPKEGQPAPPGATPDCPEVFIESGAAMLRSPPGADGANVRYQLSLGETARECVVDGDHLTIRVGLEGSVVLGALGQPGAFGANLRVAIRRLKDDTLIASKTYRVSASVPKGGARGEFQVIADPFTVPLMSPRAQDDYEILVGFTQGAEKPAAEKKRKGG</sequence>
<proteinExistence type="predicted"/>
<reference evidence="1 2" key="1">
    <citation type="submission" date="2018-08" db="EMBL/GenBank/DDBJ databases">
        <title>Genome sequence of Methylocystis hirsuta CSC1, a methanotroph able to accumulate PHAs.</title>
        <authorList>
            <person name="Bordel S."/>
            <person name="Rodriguez E."/>
            <person name="Gancedo J."/>
            <person name="Munoz R."/>
        </authorList>
    </citation>
    <scope>NUCLEOTIDE SEQUENCE [LARGE SCALE GENOMIC DNA]</scope>
    <source>
        <strain evidence="1 2">CSC1</strain>
    </source>
</reference>
<dbReference type="AlphaFoldDB" id="A0A3M9XLU6"/>
<dbReference type="Proteomes" id="UP000268623">
    <property type="component" value="Unassembled WGS sequence"/>
</dbReference>